<sequence>MTLAAITARPVSIPPTEPNWIAADTVALVAHNVVGQDWLLSAHAREATTSVDNTSATTTASSASTQAGRRPNPRR</sequence>
<feature type="compositionally biased region" description="Low complexity" evidence="1">
    <location>
        <begin position="48"/>
        <end position="67"/>
    </location>
</feature>
<feature type="region of interest" description="Disordered" evidence="1">
    <location>
        <begin position="48"/>
        <end position="75"/>
    </location>
</feature>
<comment type="caution">
    <text evidence="2">The sequence shown here is derived from an EMBL/GenBank/DDBJ whole genome shotgun (WGS) entry which is preliminary data.</text>
</comment>
<name>A0A2S8BBJ5_9MYCO</name>
<accession>A0A2S8BBJ5</accession>
<dbReference type="EMBL" id="PPEA01001045">
    <property type="protein sequence ID" value="PQM44024.1"/>
    <property type="molecule type" value="Genomic_DNA"/>
</dbReference>
<evidence type="ECO:0000313" key="3">
    <source>
        <dbReference type="Proteomes" id="UP000238296"/>
    </source>
</evidence>
<organism evidence="2 3">
    <name type="scientific">Mycobacterium talmoniae</name>
    <dbReference type="NCBI Taxonomy" id="1858794"/>
    <lineage>
        <taxon>Bacteria</taxon>
        <taxon>Bacillati</taxon>
        <taxon>Actinomycetota</taxon>
        <taxon>Actinomycetes</taxon>
        <taxon>Mycobacteriales</taxon>
        <taxon>Mycobacteriaceae</taxon>
        <taxon>Mycobacterium</taxon>
    </lineage>
</organism>
<gene>
    <name evidence="2" type="ORF">C1Y40_05817</name>
</gene>
<dbReference type="Proteomes" id="UP000238296">
    <property type="component" value="Unassembled WGS sequence"/>
</dbReference>
<evidence type="ECO:0000313" key="2">
    <source>
        <dbReference type="EMBL" id="PQM44024.1"/>
    </source>
</evidence>
<protein>
    <submittedName>
        <fullName evidence="2">Uncharacterized protein</fullName>
    </submittedName>
</protein>
<proteinExistence type="predicted"/>
<reference evidence="2 3" key="1">
    <citation type="journal article" date="2017" name="Int. J. Syst. Evol. Microbiol.">
        <title>Mycobacterium talmoniae sp. nov., a slowly growing mycobacterium isolated from human respiratory samples.</title>
        <authorList>
            <person name="Davidson R.M."/>
            <person name="DeGroote M.A."/>
            <person name="Marola J.L."/>
            <person name="Buss S."/>
            <person name="Jones V."/>
            <person name="McNeil M.R."/>
            <person name="Freifeld A.G."/>
            <person name="Elaine Epperson L."/>
            <person name="Hasan N.A."/>
            <person name="Jackson M."/>
            <person name="Iwen P.C."/>
            <person name="Salfinger M."/>
            <person name="Strong M."/>
        </authorList>
    </citation>
    <scope>NUCLEOTIDE SEQUENCE [LARGE SCALE GENOMIC DNA]</scope>
    <source>
        <strain evidence="2 3">ATCC BAA-2683</strain>
    </source>
</reference>
<evidence type="ECO:0000256" key="1">
    <source>
        <dbReference type="SAM" id="MobiDB-lite"/>
    </source>
</evidence>
<dbReference type="AlphaFoldDB" id="A0A2S8BBJ5"/>